<reference evidence="7" key="1">
    <citation type="journal article" date="2019" name="Int. J. Syst. Evol. Microbiol.">
        <title>The Global Catalogue of Microorganisms (GCM) 10K type strain sequencing project: providing services to taxonomists for standard genome sequencing and annotation.</title>
        <authorList>
            <consortium name="The Broad Institute Genomics Platform"/>
            <consortium name="The Broad Institute Genome Sequencing Center for Infectious Disease"/>
            <person name="Wu L."/>
            <person name="Ma J."/>
        </authorList>
    </citation>
    <scope>NUCLEOTIDE SEQUENCE [LARGE SCALE GENOMIC DNA]</scope>
    <source>
        <strain evidence="7">CGMCC 4.1782</strain>
    </source>
</reference>
<proteinExistence type="predicted"/>
<dbReference type="Pfam" id="PF18962">
    <property type="entry name" value="Por_Secre_tail"/>
    <property type="match status" value="1"/>
</dbReference>
<dbReference type="Pfam" id="PF24595">
    <property type="entry name" value="DUF7619"/>
    <property type="match status" value="1"/>
</dbReference>
<dbReference type="PROSITE" id="PS51125">
    <property type="entry name" value="NHL"/>
    <property type="match status" value="1"/>
</dbReference>
<dbReference type="CDD" id="cd05819">
    <property type="entry name" value="NHL"/>
    <property type="match status" value="2"/>
</dbReference>
<dbReference type="InterPro" id="IPR013783">
    <property type="entry name" value="Ig-like_fold"/>
</dbReference>
<dbReference type="InterPro" id="IPR011042">
    <property type="entry name" value="6-blade_b-propeller_TolB-like"/>
</dbReference>
<feature type="domain" description="IPT/TIG" evidence="3">
    <location>
        <begin position="1338"/>
        <end position="1406"/>
    </location>
</feature>
<organism evidence="6 7">
    <name type="scientific">Pontibacter ruber</name>
    <dbReference type="NCBI Taxonomy" id="1343895"/>
    <lineage>
        <taxon>Bacteria</taxon>
        <taxon>Pseudomonadati</taxon>
        <taxon>Bacteroidota</taxon>
        <taxon>Cytophagia</taxon>
        <taxon>Cytophagales</taxon>
        <taxon>Hymenobacteraceae</taxon>
        <taxon>Pontibacter</taxon>
    </lineage>
</organism>
<dbReference type="EMBL" id="JBHUIM010000001">
    <property type="protein sequence ID" value="MFD2245719.1"/>
    <property type="molecule type" value="Genomic_DNA"/>
</dbReference>
<feature type="domain" description="IPT/TIG" evidence="3">
    <location>
        <begin position="1090"/>
        <end position="1158"/>
    </location>
</feature>
<dbReference type="PANTHER" id="PTHR24104">
    <property type="entry name" value="E3 UBIQUITIN-PROTEIN LIGASE NHLRC1-RELATED"/>
    <property type="match status" value="1"/>
</dbReference>
<feature type="domain" description="DUF7619" evidence="5">
    <location>
        <begin position="930"/>
        <end position="1066"/>
    </location>
</feature>
<dbReference type="SUPFAM" id="SSF49452">
    <property type="entry name" value="Starch-binding domain-like"/>
    <property type="match status" value="1"/>
</dbReference>
<feature type="repeat" description="NHL" evidence="2">
    <location>
        <begin position="122"/>
        <end position="165"/>
    </location>
</feature>
<gene>
    <name evidence="6" type="ORF">ACFSKP_05600</name>
</gene>
<evidence type="ECO:0000313" key="6">
    <source>
        <dbReference type="EMBL" id="MFD2245719.1"/>
    </source>
</evidence>
<feature type="domain" description="IPT/TIG" evidence="3">
    <location>
        <begin position="1255"/>
        <end position="1331"/>
    </location>
</feature>
<dbReference type="Gene3D" id="2.40.10.500">
    <property type="match status" value="1"/>
</dbReference>
<dbReference type="InterPro" id="IPR050952">
    <property type="entry name" value="TRIM-NHL_E3_ligases"/>
</dbReference>
<dbReference type="InterPro" id="IPR001258">
    <property type="entry name" value="NHL_repeat"/>
</dbReference>
<dbReference type="InterPro" id="IPR014756">
    <property type="entry name" value="Ig_E-set"/>
</dbReference>
<dbReference type="CDD" id="cd00603">
    <property type="entry name" value="IPT_PCSR"/>
    <property type="match status" value="2"/>
</dbReference>
<evidence type="ECO:0000313" key="7">
    <source>
        <dbReference type="Proteomes" id="UP001597374"/>
    </source>
</evidence>
<name>A0ABW5CV59_9BACT</name>
<dbReference type="RefSeq" id="WP_250427371.1">
    <property type="nucleotide sequence ID" value="NZ_JALPRR010000001.1"/>
</dbReference>
<evidence type="ECO:0000259" key="3">
    <source>
        <dbReference type="Pfam" id="PF01833"/>
    </source>
</evidence>
<evidence type="ECO:0000256" key="2">
    <source>
        <dbReference type="PROSITE-ProRule" id="PRU00504"/>
    </source>
</evidence>
<dbReference type="Pfam" id="PF01833">
    <property type="entry name" value="TIG"/>
    <property type="match status" value="4"/>
</dbReference>
<evidence type="ECO:0000259" key="4">
    <source>
        <dbReference type="Pfam" id="PF18962"/>
    </source>
</evidence>
<sequence length="1504" mass="163525">MRIILPFATILFFYFFGFIMCNAQIPRFELAAKVGVQVNAPEDVAVDSQGNIYYASTSGPVVKFRYHENLGIEDHTYQPEGLFSESEEFGQYDIALDRYDNLYAVSFTYARVAKYDPAGKLVLVFGSEGEGPGQFKNPEGIAVNSKEEIYVADTGNKRIQKFDSKGKLLQIIPLDPTTGNYFEAPLSIDFDREDNLYLLHTPEKEVVKYSPSGERLLKFGKDTNDTLSMKHPWKLAVDKVTGQVCITDILTWGYYVYSAEGELLRVMSHKSGIPSLSGSKYSIAVMPDGESIVIADKREEGNSQITMYSKLGGEGLYEWGSMWQNMDLTLDQEGNVYLLDFVGKINKFNAQNEYVKTLGDKGIDTFIPAPRAITTDIFNNIYALSNPYFSKQPSSVYKLSPEGNILKKYTDFGSTGNNHKLTDLAVDASGNIYVTDYTGGLVHKISPDGKYSGTVGAPGKGTGKVWLPMAVAVDRLGIVHVLDYNGGRVQQFDLQGNSIRQFGGWTELDSVIMEDSDMALDGQGNVYVASNTHRSRFWIFDSDGDFLHEEMDRKINHLAVDQLGYRLVIDDYQADGYTLYTASTFNTPNGIIKGLVFDDANQNCKYDIGERTLPGVVVMANPGPHYAITEKDGGYTLSVTPGDYTLHTISPAQKGRTITPTCPSAEQGYPVKVSDTNRFLNNVDFANKVFSPPYLSVSVSSDRRRRCFESVTKVTYTNSGFAPASNAKVYLQLPKEVELLSADKAYTRLPNGTYVFDVGTVAAGQSGTITIQDKVTCGDESVRGRTVCTKAWITPANNSTAGPVATVTGKCNPENGMVRFVVRNTGTTAMETGKQFRVYLDGQLTTIENYKLASGDSLVLWIPAGGRTARMEADQPESNGDNTLASATVEACTAGGGSATVSTGFVNALPPDDEEAEVAEECLPIIDSFDPNDKLVTPTGRTEENYTPTGVALKYKIRFQNTGTDVAYRVVVVDTLSEHLDLSTLELGAASHTARFEVSGKGRPVLTWTFDNIMLPDSTTNEPGSHGYIQFSIKPKADLPEKTAVENFADIFFDYNSPVRTNITTNRIYDMPPVINENLRLDPEQIIATPGIDNFAPAAGKYGTEVILTGKKFSATATNNKVYFNGVPATVVSATETELKVLVPTTSATGTIKIETPDGAANTTEAFKVYQPPVISSFTPAEGIVGAEVTLTGLHLNPELIQSIKLGSLACDIISHTSNSLVVRIPAQAASSKFVIETKGGEATSAATYVVWHQPAISSLSKQTDIVGATLSITGQNFAPTVERNKVWFGQTQAQVLKATSEQLTVKVPQGAQSGNVIVETPGGKANSTTYFEVIPGPVFTAMSPAKGSVGTDVEIMGEHFGTLGVQDEITFNGERAIVLDASETKYKVRVPRGATTGKVQIKGIGGVALSTTDFVVEDLTPAQAIEVYPNPTTGKFTIGLLHADFDIESVQVYNAVGKLLQTTTVTRPRPEKLEMNFELARAGMYMLHIKTDRGVVVKKVTVL</sequence>
<keyword evidence="1" id="KW-0677">Repeat</keyword>
<comment type="caution">
    <text evidence="6">The sequence shown here is derived from an EMBL/GenBank/DDBJ whole genome shotgun (WGS) entry which is preliminary data.</text>
</comment>
<feature type="domain" description="Secretion system C-terminal sorting" evidence="4">
    <location>
        <begin position="1428"/>
        <end position="1503"/>
    </location>
</feature>
<dbReference type="NCBIfam" id="TIGR04183">
    <property type="entry name" value="Por_Secre_tail"/>
    <property type="match status" value="1"/>
</dbReference>
<dbReference type="InterPro" id="IPR013784">
    <property type="entry name" value="Carb-bd-like_fold"/>
</dbReference>
<dbReference type="Pfam" id="PF20067">
    <property type="entry name" value="SSL_N"/>
    <property type="match status" value="1"/>
</dbReference>
<dbReference type="Gene3D" id="2.60.40.10">
    <property type="entry name" value="Immunoglobulins"/>
    <property type="match status" value="5"/>
</dbReference>
<dbReference type="InterPro" id="IPR002909">
    <property type="entry name" value="IPT_dom"/>
</dbReference>
<dbReference type="SUPFAM" id="SSF81296">
    <property type="entry name" value="E set domains"/>
    <property type="match status" value="4"/>
</dbReference>
<accession>A0ABW5CV59</accession>
<evidence type="ECO:0000259" key="5">
    <source>
        <dbReference type="Pfam" id="PF24595"/>
    </source>
</evidence>
<feature type="domain" description="IPT/TIG" evidence="3">
    <location>
        <begin position="1173"/>
        <end position="1245"/>
    </location>
</feature>
<dbReference type="SUPFAM" id="SSF63829">
    <property type="entry name" value="Calcium-dependent phosphotriesterase"/>
    <property type="match status" value="1"/>
</dbReference>
<dbReference type="Pfam" id="PF01436">
    <property type="entry name" value="NHL"/>
    <property type="match status" value="1"/>
</dbReference>
<evidence type="ECO:0000256" key="1">
    <source>
        <dbReference type="ARBA" id="ARBA00022737"/>
    </source>
</evidence>
<protein>
    <submittedName>
        <fullName evidence="6">IPT/TIG domain-containing protein</fullName>
    </submittedName>
</protein>
<dbReference type="Proteomes" id="UP001597374">
    <property type="component" value="Unassembled WGS sequence"/>
</dbReference>
<dbReference type="Gene3D" id="2.120.10.30">
    <property type="entry name" value="TolB, C-terminal domain"/>
    <property type="match status" value="2"/>
</dbReference>
<dbReference type="InterPro" id="IPR055353">
    <property type="entry name" value="DUF7619"/>
</dbReference>
<keyword evidence="7" id="KW-1185">Reference proteome</keyword>
<dbReference type="SUPFAM" id="SSF101898">
    <property type="entry name" value="NHL repeat"/>
    <property type="match status" value="2"/>
</dbReference>
<dbReference type="InterPro" id="IPR026444">
    <property type="entry name" value="Secre_tail"/>
</dbReference>